<keyword evidence="4 11" id="KW-0689">Ribosomal protein</keyword>
<dbReference type="InterPro" id="IPR002942">
    <property type="entry name" value="S4_RNA-bd"/>
</dbReference>
<dbReference type="SMART" id="SM00363">
    <property type="entry name" value="S4"/>
    <property type="match status" value="1"/>
</dbReference>
<protein>
    <recommendedName>
        <fullName evidence="6">Small ribosomal subunit protein uS4c</fullName>
    </recommendedName>
</protein>
<evidence type="ECO:0000313" key="11">
    <source>
        <dbReference type="EMBL" id="QCW57792.1"/>
    </source>
</evidence>
<dbReference type="PANTHER" id="PTHR11831:SF4">
    <property type="entry name" value="SMALL RIBOSOMAL SUBUNIT PROTEIN US4M"/>
    <property type="match status" value="1"/>
</dbReference>
<gene>
    <name evidence="11" type="primary">rps4</name>
</gene>
<dbReference type="Gene3D" id="1.10.1050.10">
    <property type="entry name" value="Ribosomal Protein S4 Delta 41, Chain A, domain 1"/>
    <property type="match status" value="2"/>
</dbReference>
<evidence type="ECO:0000256" key="1">
    <source>
        <dbReference type="ARBA" id="ARBA00007465"/>
    </source>
</evidence>
<dbReference type="GO" id="GO:0042274">
    <property type="term" value="P:ribosomal small subunit biogenesis"/>
    <property type="evidence" value="ECO:0007669"/>
    <property type="project" value="TreeGrafter"/>
</dbReference>
<evidence type="ECO:0000259" key="10">
    <source>
        <dbReference type="SMART" id="SM01390"/>
    </source>
</evidence>
<name>A0A4Y5P3G6_9CHLO</name>
<feature type="region of interest" description="Disordered" evidence="8">
    <location>
        <begin position="106"/>
        <end position="126"/>
    </location>
</feature>
<dbReference type="PANTHER" id="PTHR11831">
    <property type="entry name" value="30S 40S RIBOSOMAL PROTEIN"/>
    <property type="match status" value="1"/>
</dbReference>
<dbReference type="EMBL" id="MK580484">
    <property type="protein sequence ID" value="QCW57792.1"/>
    <property type="molecule type" value="Genomic_DNA"/>
</dbReference>
<evidence type="ECO:0000256" key="4">
    <source>
        <dbReference type="ARBA" id="ARBA00022980"/>
    </source>
</evidence>
<dbReference type="Pfam" id="PF01479">
    <property type="entry name" value="S4"/>
    <property type="match status" value="1"/>
</dbReference>
<evidence type="ECO:0000256" key="7">
    <source>
        <dbReference type="PROSITE-ProRule" id="PRU00182"/>
    </source>
</evidence>
<dbReference type="InterPro" id="IPR001912">
    <property type="entry name" value="Ribosomal_uS4_N"/>
</dbReference>
<geneLocation type="chloroplast" evidence="11"/>
<evidence type="ECO:0000256" key="3">
    <source>
        <dbReference type="ARBA" id="ARBA00022884"/>
    </source>
</evidence>
<reference evidence="11" key="1">
    <citation type="journal article" date="2019" name="Int. J. Mol. Sci.">
        <title>Characterization of the Chloroplast Genome of Trentepohlia odorata (Trentepohliales, Chlorophyta), and Discussion of its Taxonomy.</title>
        <authorList>
            <person name="Zhu H."/>
            <person name="Hu Y."/>
            <person name="Liu F."/>
            <person name="Hu Z."/>
            <person name="Liu G."/>
        </authorList>
    </citation>
    <scope>NUCLEOTIDE SEQUENCE</scope>
</reference>
<dbReference type="RefSeq" id="YP_009667489.1">
    <property type="nucleotide sequence ID" value="NC_043776.1"/>
</dbReference>
<proteinExistence type="inferred from homology"/>
<feature type="domain" description="RNA-binding S4" evidence="9">
    <location>
        <begin position="187"/>
        <end position="249"/>
    </location>
</feature>
<evidence type="ECO:0000259" key="9">
    <source>
        <dbReference type="SMART" id="SM00363"/>
    </source>
</evidence>
<dbReference type="InterPro" id="IPR022801">
    <property type="entry name" value="Ribosomal_uS4"/>
</dbReference>
<evidence type="ECO:0000256" key="5">
    <source>
        <dbReference type="ARBA" id="ARBA00023274"/>
    </source>
</evidence>
<dbReference type="SMART" id="SM01390">
    <property type="entry name" value="Ribosomal_S4"/>
    <property type="match status" value="1"/>
</dbReference>
<keyword evidence="5" id="KW-0687">Ribonucleoprotein</keyword>
<dbReference type="Pfam" id="PF00163">
    <property type="entry name" value="Ribosomal_S4"/>
    <property type="match status" value="1"/>
</dbReference>
<evidence type="ECO:0000256" key="6">
    <source>
        <dbReference type="ARBA" id="ARBA00035158"/>
    </source>
</evidence>
<dbReference type="CDD" id="cd00165">
    <property type="entry name" value="S4"/>
    <property type="match status" value="1"/>
</dbReference>
<dbReference type="FunFam" id="3.10.290.10:FF:000001">
    <property type="entry name" value="30S ribosomal protein S4"/>
    <property type="match status" value="1"/>
</dbReference>
<dbReference type="GeneID" id="40872474"/>
<dbReference type="AlphaFoldDB" id="A0A4Y5P3G6"/>
<keyword evidence="11" id="KW-0150">Chloroplast</keyword>
<sequence length="324" mass="37796">MRYTGPKLKIVRNLGLQSLPAFTTKSQSKKNIKKKKRPKSFLFSNRLKEKQKIRYNFNINNNQLFNYLKKAKKISGLAAKNNAKTKKELIEIKNYLTAEQAGLSSSDFSNKNDKKQNNTPKDIQQLPRFKKNSKLNRLFLVSKSKQNFFLTSNINQIKKPANSNATKSLPEKNVGSTGDELIKLLESRFDSIIFRLYFAPTINMARQLISHGHFLINNKKVNIPSYHCNINDKITVRSKSKNLIEDLYSKIIQKNSLATKKRQKTNKKMKKYVNQMPFYLTLDRQNLAATINNEVSNYDSTIRFYYKSLKLRILYVIEFFSRQL</sequence>
<organism evidence="11">
    <name type="scientific">Trentepohlia odorata</name>
    <dbReference type="NCBI Taxonomy" id="2576626"/>
    <lineage>
        <taxon>Eukaryota</taxon>
        <taxon>Viridiplantae</taxon>
        <taxon>Chlorophyta</taxon>
        <taxon>core chlorophytes</taxon>
        <taxon>Ulvophyceae</taxon>
        <taxon>TCBD clade</taxon>
        <taxon>Trentepohliales</taxon>
        <taxon>Trentepohliaceae</taxon>
        <taxon>Trentepohlia</taxon>
    </lineage>
</organism>
<dbReference type="GO" id="GO:0019843">
    <property type="term" value="F:rRNA binding"/>
    <property type="evidence" value="ECO:0007669"/>
    <property type="project" value="UniProtKB-KW"/>
</dbReference>
<dbReference type="GO" id="GO:0015935">
    <property type="term" value="C:small ribosomal subunit"/>
    <property type="evidence" value="ECO:0007669"/>
    <property type="project" value="TreeGrafter"/>
</dbReference>
<dbReference type="SUPFAM" id="SSF55174">
    <property type="entry name" value="Alpha-L RNA-binding motif"/>
    <property type="match status" value="2"/>
</dbReference>
<keyword evidence="3 7" id="KW-0694">RNA-binding</keyword>
<comment type="similarity">
    <text evidence="1">Belongs to the universal ribosomal protein uS4 family.</text>
</comment>
<evidence type="ECO:0000256" key="8">
    <source>
        <dbReference type="SAM" id="MobiDB-lite"/>
    </source>
</evidence>
<dbReference type="PROSITE" id="PS50889">
    <property type="entry name" value="S4"/>
    <property type="match status" value="1"/>
</dbReference>
<keyword evidence="2" id="KW-0699">rRNA-binding</keyword>
<accession>A0A4Y5P3G6</accession>
<evidence type="ECO:0000256" key="2">
    <source>
        <dbReference type="ARBA" id="ARBA00022730"/>
    </source>
</evidence>
<keyword evidence="11" id="KW-0934">Plastid</keyword>
<dbReference type="Gene3D" id="3.10.290.10">
    <property type="entry name" value="RNA-binding S4 domain"/>
    <property type="match status" value="1"/>
</dbReference>
<dbReference type="GO" id="GO:0003735">
    <property type="term" value="F:structural constituent of ribosome"/>
    <property type="evidence" value="ECO:0007669"/>
    <property type="project" value="TreeGrafter"/>
</dbReference>
<feature type="domain" description="Small ribosomal subunit protein uS4 N-terminal" evidence="10">
    <location>
        <begin position="2"/>
        <end position="91"/>
    </location>
</feature>
<dbReference type="InterPro" id="IPR036986">
    <property type="entry name" value="S4_RNA-bd_sf"/>
</dbReference>